<dbReference type="OrthoDB" id="5773043at2"/>
<dbReference type="AlphaFoldDB" id="A0A0P7YFW8"/>
<comment type="caution">
    <text evidence="2">The sequence shown here is derived from an EMBL/GenBank/DDBJ whole genome shotgun (WGS) entry which is preliminary data.</text>
</comment>
<dbReference type="EMBL" id="LJZQ01000006">
    <property type="protein sequence ID" value="KPQ29382.1"/>
    <property type="molecule type" value="Genomic_DNA"/>
</dbReference>
<dbReference type="STRING" id="1305731.GCA_000934705_00231"/>
<evidence type="ECO:0000313" key="3">
    <source>
        <dbReference type="Proteomes" id="UP000050416"/>
    </source>
</evidence>
<sequence>MGTLLTILAVLFLALIIIVPLVEKYAPKGESRDYSKISKWLIPLMAVALVLQLFRHYFA</sequence>
<reference evidence="2 3" key="1">
    <citation type="submission" date="2015-09" db="EMBL/GenBank/DDBJ databases">
        <title>Identification and resolution of microdiversity through metagenomic sequencing of parallel consortia.</title>
        <authorList>
            <person name="Nelson W.C."/>
            <person name="Romine M.F."/>
            <person name="Lindemann S.R."/>
        </authorList>
    </citation>
    <scope>NUCLEOTIDE SEQUENCE [LARGE SCALE GENOMIC DNA]</scope>
    <source>
        <strain evidence="2">HL-55</strain>
    </source>
</reference>
<keyword evidence="1" id="KW-0472">Membrane</keyword>
<keyword evidence="1" id="KW-0812">Transmembrane</keyword>
<dbReference type="PATRIC" id="fig|1305731.5.peg.2702"/>
<name>A0A0P7YFW8_9GAMM</name>
<organism evidence="2 3">
    <name type="scientific">Marinobacter excellens HL-55</name>
    <dbReference type="NCBI Taxonomy" id="1305731"/>
    <lineage>
        <taxon>Bacteria</taxon>
        <taxon>Pseudomonadati</taxon>
        <taxon>Pseudomonadota</taxon>
        <taxon>Gammaproteobacteria</taxon>
        <taxon>Pseudomonadales</taxon>
        <taxon>Marinobacteraceae</taxon>
        <taxon>Marinobacter</taxon>
    </lineage>
</organism>
<gene>
    <name evidence="2" type="ORF">HLUCCX14_05975</name>
</gene>
<accession>A0A0P7YFW8</accession>
<evidence type="ECO:0000313" key="2">
    <source>
        <dbReference type="EMBL" id="KPQ29382.1"/>
    </source>
</evidence>
<protein>
    <submittedName>
        <fullName evidence="2">Uncharacterized protein</fullName>
    </submittedName>
</protein>
<keyword evidence="1" id="KW-1133">Transmembrane helix</keyword>
<evidence type="ECO:0000256" key="1">
    <source>
        <dbReference type="SAM" id="Phobius"/>
    </source>
</evidence>
<dbReference type="Proteomes" id="UP000050416">
    <property type="component" value="Unassembled WGS sequence"/>
</dbReference>
<proteinExistence type="predicted"/>
<feature type="transmembrane region" description="Helical" evidence="1">
    <location>
        <begin position="40"/>
        <end position="58"/>
    </location>
</feature>